<dbReference type="EMBL" id="CP097510">
    <property type="protein sequence ID" value="URE35484.1"/>
    <property type="molecule type" value="Genomic_DNA"/>
</dbReference>
<dbReference type="SUPFAM" id="SSF52777">
    <property type="entry name" value="CoA-dependent acyltransferases"/>
    <property type="match status" value="1"/>
</dbReference>
<evidence type="ECO:0000256" key="1">
    <source>
        <dbReference type="ARBA" id="ARBA00022679"/>
    </source>
</evidence>
<sequence length="401" mass="43299">MLSCHYIQKGLFFLSPPVPIASLVSLLTSSLSRALSLFPALAGRLCTLPDGRIFISCNDAGAEFSYATAASFSLPDLLPPSSDVPPAVKSLFPLDGAVSFHGHFRPLAAFQLTELADGALFLGAAVNHAIVDGTSFWNFFNAWAELCRGGSPAPPDFRRNYFGGSKAVLQFPGGRGPEVTFPVDAPLRERIFHFSREAILDLKSRANCRAKKEEISSFQSLCAHVWRSVTRARTRLPAEATTTFRMAVNCRGRVAPRVAANYFGNAIQSTPTKALVAEVAGPDLRWAAELLHRSVADYGNEAVRRVVAEWEAAPRCFPLGNPDGAGITMGSSHRFPMYEGNDFGWGQAAAVRSGRANKFDGKMSAFPGREGGGSVDLEVCLAPETMAALLRDDEFMSYVCP</sequence>
<dbReference type="GO" id="GO:0016740">
    <property type="term" value="F:transferase activity"/>
    <property type="evidence" value="ECO:0007669"/>
    <property type="project" value="UniProtKB-KW"/>
</dbReference>
<evidence type="ECO:0000313" key="3">
    <source>
        <dbReference type="Proteomes" id="UP001055439"/>
    </source>
</evidence>
<dbReference type="OrthoDB" id="767876at2759"/>
<evidence type="ECO:0000313" key="2">
    <source>
        <dbReference type="EMBL" id="URE35484.1"/>
    </source>
</evidence>
<name>A0A9E7HSN6_9LILI</name>
<gene>
    <name evidence="2" type="ORF">MUK42_16756</name>
</gene>
<dbReference type="Gene3D" id="3.30.559.10">
    <property type="entry name" value="Chloramphenicol acetyltransferase-like domain"/>
    <property type="match status" value="2"/>
</dbReference>
<accession>A0A9E7HSN6</accession>
<dbReference type="AlphaFoldDB" id="A0A9E7HSN6"/>
<reference evidence="2" key="1">
    <citation type="submission" date="2022-05" db="EMBL/GenBank/DDBJ databases">
        <title>The Musa troglodytarum L. genome provides insights into the mechanism of non-climacteric behaviour and enrichment of carotenoids.</title>
        <authorList>
            <person name="Wang J."/>
        </authorList>
    </citation>
    <scope>NUCLEOTIDE SEQUENCE</scope>
    <source>
        <tissue evidence="2">Leaf</tissue>
    </source>
</reference>
<dbReference type="PANTHER" id="PTHR31896">
    <property type="entry name" value="FAMILY REGULATORY PROTEIN, PUTATIVE (AFU_ORTHOLOGUE AFUA_3G14730)-RELATED"/>
    <property type="match status" value="1"/>
</dbReference>
<dbReference type="Proteomes" id="UP001055439">
    <property type="component" value="Chromosome 8"/>
</dbReference>
<dbReference type="InterPro" id="IPR051283">
    <property type="entry name" value="Sec_Metabolite_Acyltrans"/>
</dbReference>
<keyword evidence="1 2" id="KW-0808">Transferase</keyword>
<dbReference type="Pfam" id="PF02458">
    <property type="entry name" value="Transferase"/>
    <property type="match status" value="1"/>
</dbReference>
<dbReference type="PANTHER" id="PTHR31896:SF64">
    <property type="entry name" value="TRICHOTHECENE 3-O-ACETYLTRANSFERASE"/>
    <property type="match status" value="1"/>
</dbReference>
<dbReference type="InterPro" id="IPR023213">
    <property type="entry name" value="CAT-like_dom_sf"/>
</dbReference>
<proteinExistence type="predicted"/>
<protein>
    <submittedName>
        <fullName evidence="2">Transferase family</fullName>
    </submittedName>
</protein>
<keyword evidence="3" id="KW-1185">Reference proteome</keyword>
<organism evidence="2 3">
    <name type="scientific">Musa troglodytarum</name>
    <name type="common">fe'i banana</name>
    <dbReference type="NCBI Taxonomy" id="320322"/>
    <lineage>
        <taxon>Eukaryota</taxon>
        <taxon>Viridiplantae</taxon>
        <taxon>Streptophyta</taxon>
        <taxon>Embryophyta</taxon>
        <taxon>Tracheophyta</taxon>
        <taxon>Spermatophyta</taxon>
        <taxon>Magnoliopsida</taxon>
        <taxon>Liliopsida</taxon>
        <taxon>Zingiberales</taxon>
        <taxon>Musaceae</taxon>
        <taxon>Musa</taxon>
    </lineage>
</organism>